<feature type="region of interest" description="Disordered" evidence="1">
    <location>
        <begin position="405"/>
        <end position="432"/>
    </location>
</feature>
<sequence>MSRLSNDDFRKLVNAPAASSSRTVKASHAHPRASRSKRSVLPSQSKTFEKSGLDAPTKEAQTRPQYRDRAQERRQAKEEDLAPTNISKGLDYELLARVRRGEDIYVSERVDRPEHYNYKADEDDPELDKQLDEILMSSELEKKDVDSAEKVTRSKAEFLSELRRKIDEKPKSKFRPIGKYKSPALEEERKAEGHVRSKNYAKNDKKKKEKKIMRPHVSEVSEITSKDREPVQRDWTSAVASATETSEPQSDKHKVYTGPPMPAHTNFLDKAPEEDVLDDGDIFEDAGTDYDPFAGIDDDDSLSDSKKDAKEKSRKSLSPKESPKSANWQPEARRSRRNYFDDSIAPEPEPAKTETEHVSEQSKSMMDIIAKVDLDTVLKNARAAKKEKTLGLVPLQFGGDYDIDTDLGGEGRWIDDDEEDPIGKKSRKRKRA</sequence>
<feature type="compositionally biased region" description="Basic and acidic residues" evidence="1">
    <location>
        <begin position="216"/>
        <end position="232"/>
    </location>
</feature>
<feature type="compositionally biased region" description="Polar residues" evidence="1">
    <location>
        <begin position="234"/>
        <end position="248"/>
    </location>
</feature>
<dbReference type="OrthoDB" id="3366823at2759"/>
<name>A0A1E3QF05_LIPST</name>
<keyword evidence="3" id="KW-1185">Reference proteome</keyword>
<feature type="compositionally biased region" description="Basic and acidic residues" evidence="1">
    <location>
        <begin position="349"/>
        <end position="360"/>
    </location>
</feature>
<dbReference type="Proteomes" id="UP000094385">
    <property type="component" value="Unassembled WGS sequence"/>
</dbReference>
<organism evidence="2 3">
    <name type="scientific">Lipomyces starkeyi NRRL Y-11557</name>
    <dbReference type="NCBI Taxonomy" id="675824"/>
    <lineage>
        <taxon>Eukaryota</taxon>
        <taxon>Fungi</taxon>
        <taxon>Dikarya</taxon>
        <taxon>Ascomycota</taxon>
        <taxon>Saccharomycotina</taxon>
        <taxon>Lipomycetes</taxon>
        <taxon>Lipomycetales</taxon>
        <taxon>Lipomycetaceae</taxon>
        <taxon>Lipomyces</taxon>
    </lineage>
</organism>
<feature type="compositionally biased region" description="Basic residues" evidence="1">
    <location>
        <begin position="196"/>
        <end position="214"/>
    </location>
</feature>
<evidence type="ECO:0000313" key="3">
    <source>
        <dbReference type="Proteomes" id="UP000094385"/>
    </source>
</evidence>
<feature type="compositionally biased region" description="Basic and acidic residues" evidence="1">
    <location>
        <begin position="47"/>
        <end position="80"/>
    </location>
</feature>
<feature type="compositionally biased region" description="Basic and acidic residues" evidence="1">
    <location>
        <begin position="1"/>
        <end position="11"/>
    </location>
</feature>
<dbReference type="STRING" id="675824.A0A1E3QF05"/>
<feature type="compositionally biased region" description="Acidic residues" evidence="1">
    <location>
        <begin position="272"/>
        <end position="288"/>
    </location>
</feature>
<evidence type="ECO:0000256" key="1">
    <source>
        <dbReference type="SAM" id="MobiDB-lite"/>
    </source>
</evidence>
<proteinExistence type="predicted"/>
<feature type="compositionally biased region" description="Basic and acidic residues" evidence="1">
    <location>
        <begin position="184"/>
        <end position="195"/>
    </location>
</feature>
<feature type="compositionally biased region" description="Basic residues" evidence="1">
    <location>
        <begin position="25"/>
        <end position="38"/>
    </location>
</feature>
<evidence type="ECO:0008006" key="4">
    <source>
        <dbReference type="Google" id="ProtNLM"/>
    </source>
</evidence>
<accession>A0A1E3QF05</accession>
<reference evidence="2 3" key="1">
    <citation type="journal article" date="2016" name="Proc. Natl. Acad. Sci. U.S.A.">
        <title>Comparative genomics of biotechnologically important yeasts.</title>
        <authorList>
            <person name="Riley R."/>
            <person name="Haridas S."/>
            <person name="Wolfe K.H."/>
            <person name="Lopes M.R."/>
            <person name="Hittinger C.T."/>
            <person name="Goeker M."/>
            <person name="Salamov A.A."/>
            <person name="Wisecaver J.H."/>
            <person name="Long T.M."/>
            <person name="Calvey C.H."/>
            <person name="Aerts A.L."/>
            <person name="Barry K.W."/>
            <person name="Choi C."/>
            <person name="Clum A."/>
            <person name="Coughlan A.Y."/>
            <person name="Deshpande S."/>
            <person name="Douglass A.P."/>
            <person name="Hanson S.J."/>
            <person name="Klenk H.-P."/>
            <person name="LaButti K.M."/>
            <person name="Lapidus A."/>
            <person name="Lindquist E.A."/>
            <person name="Lipzen A.M."/>
            <person name="Meier-Kolthoff J.P."/>
            <person name="Ohm R.A."/>
            <person name="Otillar R.P."/>
            <person name="Pangilinan J.L."/>
            <person name="Peng Y."/>
            <person name="Rokas A."/>
            <person name="Rosa C.A."/>
            <person name="Scheuner C."/>
            <person name="Sibirny A.A."/>
            <person name="Slot J.C."/>
            <person name="Stielow J.B."/>
            <person name="Sun H."/>
            <person name="Kurtzman C.P."/>
            <person name="Blackwell M."/>
            <person name="Grigoriev I.V."/>
            <person name="Jeffries T.W."/>
        </authorList>
    </citation>
    <scope>NUCLEOTIDE SEQUENCE [LARGE SCALE GENOMIC DNA]</scope>
    <source>
        <strain evidence="2 3">NRRL Y-11557</strain>
    </source>
</reference>
<gene>
    <name evidence="2" type="ORF">LIPSTDRAFT_108562</name>
</gene>
<dbReference type="EMBL" id="KV454289">
    <property type="protein sequence ID" value="ODQ76283.1"/>
    <property type="molecule type" value="Genomic_DNA"/>
</dbReference>
<dbReference type="AlphaFoldDB" id="A0A1E3QF05"/>
<feature type="region of interest" description="Disordered" evidence="1">
    <location>
        <begin position="1"/>
        <end position="86"/>
    </location>
</feature>
<protein>
    <recommendedName>
        <fullName evidence="4">RED-like N-terminal domain-containing protein</fullName>
    </recommendedName>
</protein>
<evidence type="ECO:0000313" key="2">
    <source>
        <dbReference type="EMBL" id="ODQ76283.1"/>
    </source>
</evidence>
<feature type="region of interest" description="Disordered" evidence="1">
    <location>
        <begin position="173"/>
        <end position="362"/>
    </location>
</feature>